<evidence type="ECO:0000256" key="1">
    <source>
        <dbReference type="SAM" id="MobiDB-lite"/>
    </source>
</evidence>
<reference evidence="2" key="1">
    <citation type="journal article" date="2022" name="Int. J. Mol. Sci.">
        <title>Draft Genome of Tanacetum Coccineum: Genomic Comparison of Closely Related Tanacetum-Family Plants.</title>
        <authorList>
            <person name="Yamashiro T."/>
            <person name="Shiraishi A."/>
            <person name="Nakayama K."/>
            <person name="Satake H."/>
        </authorList>
    </citation>
    <scope>NUCLEOTIDE SEQUENCE</scope>
</reference>
<feature type="compositionally biased region" description="Polar residues" evidence="1">
    <location>
        <begin position="622"/>
        <end position="641"/>
    </location>
</feature>
<gene>
    <name evidence="2" type="ORF">Tco_0923084</name>
</gene>
<dbReference type="EMBL" id="BQNB010014811">
    <property type="protein sequence ID" value="GJT32665.1"/>
    <property type="molecule type" value="Genomic_DNA"/>
</dbReference>
<proteinExistence type="predicted"/>
<keyword evidence="3" id="KW-1185">Reference proteome</keyword>
<protein>
    <submittedName>
        <fullName evidence="2">Uncharacterized protein</fullName>
    </submittedName>
</protein>
<organism evidence="2 3">
    <name type="scientific">Tanacetum coccineum</name>
    <dbReference type="NCBI Taxonomy" id="301880"/>
    <lineage>
        <taxon>Eukaryota</taxon>
        <taxon>Viridiplantae</taxon>
        <taxon>Streptophyta</taxon>
        <taxon>Embryophyta</taxon>
        <taxon>Tracheophyta</taxon>
        <taxon>Spermatophyta</taxon>
        <taxon>Magnoliopsida</taxon>
        <taxon>eudicotyledons</taxon>
        <taxon>Gunneridae</taxon>
        <taxon>Pentapetalae</taxon>
        <taxon>asterids</taxon>
        <taxon>campanulids</taxon>
        <taxon>Asterales</taxon>
        <taxon>Asteraceae</taxon>
        <taxon>Asteroideae</taxon>
        <taxon>Anthemideae</taxon>
        <taxon>Anthemidinae</taxon>
        <taxon>Tanacetum</taxon>
    </lineage>
</organism>
<accession>A0ABQ5D198</accession>
<evidence type="ECO:0000313" key="3">
    <source>
        <dbReference type="Proteomes" id="UP001151760"/>
    </source>
</evidence>
<comment type="caution">
    <text evidence="2">The sequence shown here is derived from an EMBL/GenBank/DDBJ whole genome shotgun (WGS) entry which is preliminary data.</text>
</comment>
<sequence>MAKSNDLYDVKIRVRSSVKLIGEIKDLLERNPNRERLFRITVFDPWLDILSHDNDNHLMHYVLQHQVIMKQKLEIMIDFIEGGDTFLDSKGERGALVKFDDARIAKLERLLNDNFMFRNDSPNGNHNAVNQGLSGSANHPMADGKNDSLNGNQNGVSKGLSCLANDPLSTCSGPDILDGEVADALIGIHTADGKNDSPNVNHNAVNKGLSCSANDLMSTCSSPDIDNGEVVVADASMGISKADGQNDIPNANHNAVNQGIYGSANDLMELTRKMGIMTILILNEPSTLDVLVQGFDSQKNHPGIDSIPNYSLDDMKLQDEEEKLISTPAPVNHQEVDELVDVHKDKTTMLQENLKTDAEVGANVGISLRQYAESERLGIKMENLGMGKCLQQQRAEGNALGNNGNQIRSRIQLQAEEFDLMAAAADLDEIEEVNANCILMANLQQASTSDSSNLQTELDRTKERFENCIIKKENEYAKLWNEWYKKCEECKYDKFHNLKMRNVRIRVQVRNKKKKLLTVTTLAKTRRPHPRSTTKNEKVIQICLGASTQVASKHMTGNLKLSQFRRKPFNKTFTPSILQEKPLFPQFSSMARASSTNHGYGINFIPTSKLTQSMTLPKRSCHQTSKNHISQRNITLSSGEQGKSKKRRSPPTQTSFQILSGRLPPSSYGFVCPMRIASINGKAIYFGDIMWTITLVHLVHFLSSKDEAPEVIKPPESNYCPSHHLSSS</sequence>
<evidence type="ECO:0000313" key="2">
    <source>
        <dbReference type="EMBL" id="GJT32665.1"/>
    </source>
</evidence>
<reference evidence="2" key="2">
    <citation type="submission" date="2022-01" db="EMBL/GenBank/DDBJ databases">
        <authorList>
            <person name="Yamashiro T."/>
            <person name="Shiraishi A."/>
            <person name="Satake H."/>
            <person name="Nakayama K."/>
        </authorList>
    </citation>
    <scope>NUCLEOTIDE SEQUENCE</scope>
</reference>
<feature type="region of interest" description="Disordered" evidence="1">
    <location>
        <begin position="619"/>
        <end position="659"/>
    </location>
</feature>
<dbReference type="Proteomes" id="UP001151760">
    <property type="component" value="Unassembled WGS sequence"/>
</dbReference>
<name>A0ABQ5D198_9ASTR</name>